<accession>A0A4U5LPM4</accession>
<reference evidence="2" key="1">
    <citation type="submission" date="2013-11" db="EMBL/GenBank/DDBJ databases">
        <authorList>
            <person name="Sternberg P."/>
            <person name="Dillman A."/>
            <person name="Macchietto M."/>
        </authorList>
    </citation>
    <scope>NUCLEOTIDE SEQUENCE</scope>
    <source>
        <strain evidence="2">ALL</strain>
    </source>
</reference>
<comment type="caution">
    <text evidence="2">The sequence shown here is derived from an EMBL/GenBank/DDBJ whole genome shotgun (WGS) entry which is preliminary data.</text>
</comment>
<dbReference type="EMBL" id="AZBU02000014">
    <property type="protein sequence ID" value="TKR57882.1"/>
    <property type="molecule type" value="Genomic_DNA"/>
</dbReference>
<evidence type="ECO:0000313" key="3">
    <source>
        <dbReference type="Proteomes" id="UP000298663"/>
    </source>
</evidence>
<protein>
    <submittedName>
        <fullName evidence="2">Uncharacterized protein</fullName>
    </submittedName>
</protein>
<organism evidence="2 3">
    <name type="scientific">Steinernema carpocapsae</name>
    <name type="common">Entomopathogenic nematode</name>
    <dbReference type="NCBI Taxonomy" id="34508"/>
    <lineage>
        <taxon>Eukaryota</taxon>
        <taxon>Metazoa</taxon>
        <taxon>Ecdysozoa</taxon>
        <taxon>Nematoda</taxon>
        <taxon>Chromadorea</taxon>
        <taxon>Rhabditida</taxon>
        <taxon>Tylenchina</taxon>
        <taxon>Panagrolaimomorpha</taxon>
        <taxon>Strongyloidoidea</taxon>
        <taxon>Steinernematidae</taxon>
        <taxon>Steinernema</taxon>
    </lineage>
</organism>
<evidence type="ECO:0000313" key="2">
    <source>
        <dbReference type="EMBL" id="TKR57882.1"/>
    </source>
</evidence>
<reference evidence="2" key="3">
    <citation type="journal article" date="2019" name="G3 (Bethesda)">
        <title>Hybrid Assembly of the Genome of the Entomopathogenic Nematode Steinernema carpocapsae Identifies the X-Chromosome.</title>
        <authorList>
            <person name="Serra L."/>
            <person name="Macchietto M."/>
            <person name="Macias-Munoz A."/>
            <person name="McGill C.J."/>
            <person name="Rodriguez I.M."/>
            <person name="Rodriguez B."/>
            <person name="Murad R."/>
            <person name="Mortazavi A."/>
        </authorList>
    </citation>
    <scope>NUCLEOTIDE SEQUENCE</scope>
    <source>
        <strain evidence="2">ALL</strain>
    </source>
</reference>
<dbReference type="EMBL" id="AZBU02000014">
    <property type="protein sequence ID" value="TKR57877.1"/>
    <property type="molecule type" value="Genomic_DNA"/>
</dbReference>
<dbReference type="Proteomes" id="UP000298663">
    <property type="component" value="Unassembled WGS sequence"/>
</dbReference>
<dbReference type="AlphaFoldDB" id="A0A4U5LPM4"/>
<keyword evidence="3" id="KW-1185">Reference proteome</keyword>
<gene>
    <name evidence="1" type="ORF">L596_030521</name>
    <name evidence="2" type="ORF">L596_030526</name>
</gene>
<evidence type="ECO:0000313" key="1">
    <source>
        <dbReference type="EMBL" id="TKR57877.1"/>
    </source>
</evidence>
<reference evidence="2 3" key="2">
    <citation type="journal article" date="2015" name="Genome Biol.">
        <title>Comparative genomics of Steinernema reveals deeply conserved gene regulatory networks.</title>
        <authorList>
            <person name="Dillman A.R."/>
            <person name="Macchietto M."/>
            <person name="Porter C.F."/>
            <person name="Rogers A."/>
            <person name="Williams B."/>
            <person name="Antoshechkin I."/>
            <person name="Lee M.M."/>
            <person name="Goodwin Z."/>
            <person name="Lu X."/>
            <person name="Lewis E.E."/>
            <person name="Goodrich-Blair H."/>
            <person name="Stock S.P."/>
            <person name="Adams B.J."/>
            <person name="Sternberg P.W."/>
            <person name="Mortazavi A."/>
        </authorList>
    </citation>
    <scope>NUCLEOTIDE SEQUENCE [LARGE SCALE GENOMIC DNA]</scope>
    <source>
        <strain evidence="2 3">ALL</strain>
    </source>
</reference>
<name>A0A4U5LPM4_STECR</name>
<sequence>MACLKNNQRDLSYYKHQSAAGPTLVYNLVQSLGSQVKSKKEGMILTADYHRKKAISERSFWIFDFEHENGVWRYLDFSRF</sequence>
<proteinExistence type="predicted"/>